<keyword evidence="3" id="KW-0963">Cytoplasm</keyword>
<dbReference type="eggNOG" id="COG2201">
    <property type="taxonomic scope" value="Bacteria"/>
</dbReference>
<dbReference type="GO" id="GO:0005737">
    <property type="term" value="C:cytoplasm"/>
    <property type="evidence" value="ECO:0007669"/>
    <property type="project" value="UniProtKB-SubCell"/>
</dbReference>
<dbReference type="PANTHER" id="PTHR42872:SF3">
    <property type="entry name" value="PROTEIN-GLUTAMATE METHYLESTERASE_PROTEIN-GLUTAMINE GLUTAMINASE 1"/>
    <property type="match status" value="1"/>
</dbReference>
<dbReference type="PROSITE" id="PS50110">
    <property type="entry name" value="RESPONSE_REGULATORY"/>
    <property type="match status" value="1"/>
</dbReference>
<comment type="catalytic activity">
    <reaction evidence="2 3">
        <text>[protein]-L-glutamate 5-O-methyl ester + H2O = L-glutamyl-[protein] + methanol + H(+)</text>
        <dbReference type="Rhea" id="RHEA:23236"/>
        <dbReference type="Rhea" id="RHEA-COMP:10208"/>
        <dbReference type="Rhea" id="RHEA-COMP:10311"/>
        <dbReference type="ChEBI" id="CHEBI:15377"/>
        <dbReference type="ChEBI" id="CHEBI:15378"/>
        <dbReference type="ChEBI" id="CHEBI:17790"/>
        <dbReference type="ChEBI" id="CHEBI:29973"/>
        <dbReference type="ChEBI" id="CHEBI:82795"/>
        <dbReference type="EC" id="3.1.1.61"/>
    </reaction>
</comment>
<evidence type="ECO:0000259" key="6">
    <source>
        <dbReference type="PROSITE" id="PS50110"/>
    </source>
</evidence>
<dbReference type="PROSITE" id="PS50122">
    <property type="entry name" value="CHEB"/>
    <property type="match status" value="1"/>
</dbReference>
<comment type="PTM">
    <text evidence="3">Phosphorylated by CheA. Phosphorylation of the N-terminal regulatory domain activates the methylesterase activity.</text>
</comment>
<dbReference type="GO" id="GO:0006935">
    <property type="term" value="P:chemotaxis"/>
    <property type="evidence" value="ECO:0007669"/>
    <property type="project" value="UniProtKB-UniRule"/>
</dbReference>
<evidence type="ECO:0000256" key="1">
    <source>
        <dbReference type="ARBA" id="ARBA00022801"/>
    </source>
</evidence>
<feature type="active site" evidence="3 4">
    <location>
        <position position="194"/>
    </location>
</feature>
<proteinExistence type="inferred from homology"/>
<evidence type="ECO:0000256" key="3">
    <source>
        <dbReference type="HAMAP-Rule" id="MF_00099"/>
    </source>
</evidence>
<name>R1ARE2_9FIRM</name>
<dbReference type="PIRSF" id="PIRSF000876">
    <property type="entry name" value="RR_chemtxs_CheB"/>
    <property type="match status" value="1"/>
</dbReference>
<dbReference type="SUPFAM" id="SSF52172">
    <property type="entry name" value="CheY-like"/>
    <property type="match status" value="1"/>
</dbReference>
<dbReference type="GO" id="GO:0000156">
    <property type="term" value="F:phosphorelay response regulator activity"/>
    <property type="evidence" value="ECO:0007669"/>
    <property type="project" value="InterPro"/>
</dbReference>
<dbReference type="OrthoDB" id="9793421at2"/>
<accession>R1ARE2</accession>
<feature type="domain" description="CheB-type methylesterase" evidence="7">
    <location>
        <begin position="155"/>
        <end position="348"/>
    </location>
</feature>
<dbReference type="PANTHER" id="PTHR42872">
    <property type="entry name" value="PROTEIN-GLUTAMATE METHYLESTERASE/PROTEIN-GLUTAMINE GLUTAMINASE"/>
    <property type="match status" value="1"/>
</dbReference>
<comment type="domain">
    <text evidence="3">Contains a C-terminal catalytic domain, and an N-terminal region which modulates catalytic activity.</text>
</comment>
<feature type="modified residue" description="4-aspartylphosphate" evidence="3 5">
    <location>
        <position position="55"/>
    </location>
</feature>
<dbReference type="InterPro" id="IPR011006">
    <property type="entry name" value="CheY-like_superfamily"/>
</dbReference>
<keyword evidence="3 4" id="KW-0145">Chemotaxis</keyword>
<dbReference type="PATRIC" id="fig|1304284.3.peg.2208"/>
<evidence type="ECO:0000256" key="4">
    <source>
        <dbReference type="PROSITE-ProRule" id="PRU00050"/>
    </source>
</evidence>
<comment type="similarity">
    <text evidence="3">Belongs to the CheB family.</text>
</comment>
<evidence type="ECO:0000256" key="5">
    <source>
        <dbReference type="PROSITE-ProRule" id="PRU00169"/>
    </source>
</evidence>
<keyword evidence="9" id="KW-1185">Reference proteome</keyword>
<evidence type="ECO:0000259" key="7">
    <source>
        <dbReference type="PROSITE" id="PS50122"/>
    </source>
</evidence>
<evidence type="ECO:0000313" key="9">
    <source>
        <dbReference type="Proteomes" id="UP000013378"/>
    </source>
</evidence>
<evidence type="ECO:0000256" key="2">
    <source>
        <dbReference type="ARBA" id="ARBA00048267"/>
    </source>
</evidence>
<dbReference type="InterPro" id="IPR008248">
    <property type="entry name" value="CheB-like"/>
</dbReference>
<dbReference type="NCBIfam" id="NF001965">
    <property type="entry name" value="PRK00742.1"/>
    <property type="match status" value="1"/>
</dbReference>
<keyword evidence="1 3" id="KW-0378">Hydrolase</keyword>
<dbReference type="CDD" id="cd17541">
    <property type="entry name" value="REC_CheB-like"/>
    <property type="match status" value="1"/>
</dbReference>
<dbReference type="RefSeq" id="WP_006316266.1">
    <property type="nucleotide sequence ID" value="NZ_ARZA01000250.1"/>
</dbReference>
<dbReference type="SUPFAM" id="SSF52738">
    <property type="entry name" value="Methylesterase CheB, C-terminal domain"/>
    <property type="match status" value="1"/>
</dbReference>
<feature type="active site" evidence="3 4">
    <location>
        <position position="167"/>
    </location>
</feature>
<dbReference type="GO" id="GO:0008984">
    <property type="term" value="F:protein-glutamate methylesterase activity"/>
    <property type="evidence" value="ECO:0007669"/>
    <property type="project" value="UniProtKB-UniRule"/>
</dbReference>
<dbReference type="Gene3D" id="3.40.50.180">
    <property type="entry name" value="Methylesterase CheB, C-terminal domain"/>
    <property type="match status" value="1"/>
</dbReference>
<feature type="active site" evidence="3 4">
    <location>
        <position position="291"/>
    </location>
</feature>
<feature type="domain" description="Response regulatory" evidence="6">
    <location>
        <begin position="4"/>
        <end position="121"/>
    </location>
</feature>
<dbReference type="EC" id="3.1.1.61" evidence="3"/>
<dbReference type="Gene3D" id="3.40.50.2300">
    <property type="match status" value="1"/>
</dbReference>
<dbReference type="InterPro" id="IPR000673">
    <property type="entry name" value="Sig_transdc_resp-reg_Me-estase"/>
</dbReference>
<dbReference type="EC" id="3.5.1.44" evidence="3"/>
<dbReference type="Proteomes" id="UP000013378">
    <property type="component" value="Unassembled WGS sequence"/>
</dbReference>
<dbReference type="Pfam" id="PF01339">
    <property type="entry name" value="CheB_methylest"/>
    <property type="match status" value="1"/>
</dbReference>
<dbReference type="SMART" id="SM00448">
    <property type="entry name" value="REC"/>
    <property type="match status" value="1"/>
</dbReference>
<comment type="function">
    <text evidence="3">Involved in chemotaxis. Part of a chemotaxis signal transduction system that modulates chemotaxis in response to various stimuli. Catalyzes the demethylation of specific methylglutamate residues introduced into the chemoreceptors (methyl-accepting chemotaxis proteins or MCP) by CheR. Also mediates the irreversible deamidation of specific glutamine residues to glutamic acid.</text>
</comment>
<dbReference type="Pfam" id="PF00072">
    <property type="entry name" value="Response_reg"/>
    <property type="match status" value="1"/>
</dbReference>
<dbReference type="HAMAP" id="MF_00099">
    <property type="entry name" value="CheB_chemtxs"/>
    <property type="match status" value="1"/>
</dbReference>
<comment type="subcellular location">
    <subcellularLocation>
        <location evidence="3">Cytoplasm</location>
    </subcellularLocation>
</comment>
<dbReference type="AlphaFoldDB" id="R1ARE2"/>
<protein>
    <recommendedName>
        <fullName evidence="3">Protein-glutamate methylesterase/protein-glutamine glutaminase</fullName>
        <ecNumber evidence="3">3.1.1.61</ecNumber>
        <ecNumber evidence="3">3.5.1.44</ecNumber>
    </recommendedName>
</protein>
<dbReference type="STRING" id="1304284.L21TH_2257"/>
<dbReference type="NCBIfam" id="NF009206">
    <property type="entry name" value="PRK12555.1"/>
    <property type="match status" value="1"/>
</dbReference>
<sequence>MSIKVFVVDDSAFMRKIISDILEQDKDIEILDTARNGKDALEKLKALKPDIITLDIEMPIMNGIECLESIMKEHKVPVVMLSSLTTSGAEATIKALELGAVDFITKPDSVFDMSNNEKKQELTKKIKTAAKVKRPKTVFNNIGESYSMNTVTKKNYSYSTLVAIGTSTGGPKALQAIIPYIHKDINGSILVVQHMPPGFTKSLAKRLNSLSKINVKEAEDGEKVLKGYCYIAPGGFHMEVKEKRSGDLYIELNKNEPVTGHRPSVDVMMDSVSKISTMNKMGIILTGMGADGATGIKKIKENRGYTIAQDENSCVVFGMPKSAIKNNAIDNILPLNKIATEIVNKVGC</sequence>
<dbReference type="CDD" id="cd16432">
    <property type="entry name" value="CheB_Rec"/>
    <property type="match status" value="1"/>
</dbReference>
<organism evidence="8 9">
    <name type="scientific">Caldisalinibacter kiritimatiensis</name>
    <dbReference type="NCBI Taxonomy" id="1304284"/>
    <lineage>
        <taxon>Bacteria</taxon>
        <taxon>Bacillati</taxon>
        <taxon>Bacillota</taxon>
        <taxon>Tissierellia</taxon>
        <taxon>Tissierellales</taxon>
        <taxon>Thermohalobacteraceae</taxon>
        <taxon>Caldisalinibacter</taxon>
    </lineage>
</organism>
<dbReference type="GO" id="GO:0050568">
    <property type="term" value="F:protein-glutamine glutaminase activity"/>
    <property type="evidence" value="ECO:0007669"/>
    <property type="project" value="UniProtKB-UniRule"/>
</dbReference>
<keyword evidence="3 5" id="KW-0597">Phosphoprotein</keyword>
<comment type="caution">
    <text evidence="8">The sequence shown here is derived from an EMBL/GenBank/DDBJ whole genome shotgun (WGS) entry which is preliminary data.</text>
</comment>
<comment type="catalytic activity">
    <reaction evidence="3">
        <text>L-glutaminyl-[protein] + H2O = L-glutamyl-[protein] + NH4(+)</text>
        <dbReference type="Rhea" id="RHEA:16441"/>
        <dbReference type="Rhea" id="RHEA-COMP:10207"/>
        <dbReference type="Rhea" id="RHEA-COMP:10208"/>
        <dbReference type="ChEBI" id="CHEBI:15377"/>
        <dbReference type="ChEBI" id="CHEBI:28938"/>
        <dbReference type="ChEBI" id="CHEBI:29973"/>
        <dbReference type="ChEBI" id="CHEBI:30011"/>
        <dbReference type="EC" id="3.5.1.44"/>
    </reaction>
</comment>
<gene>
    <name evidence="3" type="primary">cheB</name>
    <name evidence="8" type="ORF">L21TH_2257</name>
</gene>
<evidence type="ECO:0000313" key="8">
    <source>
        <dbReference type="EMBL" id="EOC99727.1"/>
    </source>
</evidence>
<reference evidence="8 9" key="1">
    <citation type="journal article" date="2015" name="Geomicrobiol. J.">
        <title>Caldisalinibacter kiritimatiensis gen. nov., sp. nov., a moderately thermohalophilic thiosulfate-reducing bacterium from a hypersaline microbial mat.</title>
        <authorList>
            <person name="Ben Hania W."/>
            <person name="Joseph M."/>
            <person name="Fiebig A."/>
            <person name="Bunk B."/>
            <person name="Klenk H.-P."/>
            <person name="Fardeau M.-L."/>
            <person name="Spring S."/>
        </authorList>
    </citation>
    <scope>NUCLEOTIDE SEQUENCE [LARGE SCALE GENOMIC DNA]</scope>
    <source>
        <strain evidence="8 9">L21-TH-D2</strain>
    </source>
</reference>
<dbReference type="EMBL" id="ARZA01000250">
    <property type="protein sequence ID" value="EOC99727.1"/>
    <property type="molecule type" value="Genomic_DNA"/>
</dbReference>
<dbReference type="InterPro" id="IPR001789">
    <property type="entry name" value="Sig_transdc_resp-reg_receiver"/>
</dbReference>
<dbReference type="InterPro" id="IPR035909">
    <property type="entry name" value="CheB_C"/>
</dbReference>